<evidence type="ECO:0000313" key="4">
    <source>
        <dbReference type="Proteomes" id="UP000643701"/>
    </source>
</evidence>
<dbReference type="RefSeq" id="WP_166400411.1">
    <property type="nucleotide sequence ID" value="NZ_JAANAS010000052.1"/>
</dbReference>
<dbReference type="InterPro" id="IPR001667">
    <property type="entry name" value="DDH_dom"/>
</dbReference>
<comment type="caution">
    <text evidence="3">The sequence shown here is derived from an EMBL/GenBank/DDBJ whole genome shotgun (WGS) entry which is preliminary data.</text>
</comment>
<evidence type="ECO:0000313" key="3">
    <source>
        <dbReference type="EMBL" id="NGZ90157.1"/>
    </source>
</evidence>
<dbReference type="InterPro" id="IPR003156">
    <property type="entry name" value="DHHA1_dom"/>
</dbReference>
<dbReference type="Pfam" id="PF01368">
    <property type="entry name" value="DHH"/>
    <property type="match status" value="1"/>
</dbReference>
<dbReference type="AlphaFoldDB" id="A0A967E030"/>
<accession>A0A967E030</accession>
<evidence type="ECO:0000259" key="2">
    <source>
        <dbReference type="Pfam" id="PF02272"/>
    </source>
</evidence>
<keyword evidence="4" id="KW-1185">Reference proteome</keyword>
<dbReference type="PANTHER" id="PTHR47618">
    <property type="entry name" value="BIFUNCTIONAL OLIGORIBONUCLEASE AND PAP PHOSPHATASE NRNA"/>
    <property type="match status" value="1"/>
</dbReference>
<dbReference type="Gene3D" id="3.90.1640.10">
    <property type="entry name" value="inorganic pyrophosphatase (n-terminal core)"/>
    <property type="match status" value="1"/>
</dbReference>
<dbReference type="InterPro" id="IPR038763">
    <property type="entry name" value="DHH_sf"/>
</dbReference>
<dbReference type="EMBL" id="JAANAS010000052">
    <property type="protein sequence ID" value="NGZ90157.1"/>
    <property type="molecule type" value="Genomic_DNA"/>
</dbReference>
<organism evidence="3 4">
    <name type="scientific">Psychroflexus maritimus</name>
    <dbReference type="NCBI Taxonomy" id="2714865"/>
    <lineage>
        <taxon>Bacteria</taxon>
        <taxon>Pseudomonadati</taxon>
        <taxon>Bacteroidota</taxon>
        <taxon>Flavobacteriia</taxon>
        <taxon>Flavobacteriales</taxon>
        <taxon>Flavobacteriaceae</taxon>
        <taxon>Psychroflexus</taxon>
    </lineage>
</organism>
<sequence>MKKEVLKIEGLVNRAKQICITSHRNPDGDAVGSSLGLYLFLKKIHQNVKIILPNPYPDFLKWMPEQENILFYTSNNKQAKKHIKQSDLIFSLDYNDLSRVGDMQNDLEQSKADFVMIDHHQQPSNFANVIISQSEIGSTCELVYELLETWNKDLLDQYIGTVIYTGIMTDTGSFRFPSTSSRTHQIIANLIDLGVKHAEIHQQTFDANSYSKLQLLGQALRNLKLVENYQTAYLSLSQDELNNHNFQKGDTEGFVNYGLSIKNINFAVIFIENKEEGIIKISFRSIGSFDVNQFARKYFNGGGHKNAAGGRSNLSLNETINQFLAVLPNEKFEK</sequence>
<dbReference type="Pfam" id="PF02272">
    <property type="entry name" value="DHHA1"/>
    <property type="match status" value="1"/>
</dbReference>
<dbReference type="Gene3D" id="3.10.310.30">
    <property type="match status" value="1"/>
</dbReference>
<dbReference type="InterPro" id="IPR051319">
    <property type="entry name" value="Oligoribo/pAp-PDE_c-di-AMP_PDE"/>
</dbReference>
<name>A0A967E030_9FLAO</name>
<gene>
    <name evidence="3" type="ORF">G7034_07820</name>
</gene>
<dbReference type="GO" id="GO:0003676">
    <property type="term" value="F:nucleic acid binding"/>
    <property type="evidence" value="ECO:0007669"/>
    <property type="project" value="InterPro"/>
</dbReference>
<feature type="domain" description="DDH" evidence="1">
    <location>
        <begin position="17"/>
        <end position="167"/>
    </location>
</feature>
<dbReference type="Proteomes" id="UP000643701">
    <property type="component" value="Unassembled WGS sequence"/>
</dbReference>
<evidence type="ECO:0000259" key="1">
    <source>
        <dbReference type="Pfam" id="PF01368"/>
    </source>
</evidence>
<protein>
    <submittedName>
        <fullName evidence="3">Bifunctional oligoribonuclease/PAP phosphatase NrnA</fullName>
    </submittedName>
</protein>
<proteinExistence type="predicted"/>
<feature type="domain" description="DHHA1" evidence="2">
    <location>
        <begin position="236"/>
        <end position="324"/>
    </location>
</feature>
<dbReference type="PANTHER" id="PTHR47618:SF1">
    <property type="entry name" value="BIFUNCTIONAL OLIGORIBONUCLEASE AND PAP PHOSPHATASE NRNA"/>
    <property type="match status" value="1"/>
</dbReference>
<reference evidence="3" key="1">
    <citation type="submission" date="2020-03" db="EMBL/GenBank/DDBJ databases">
        <title>Psychroflexus Maritimus sp. nov., isolate from marine sediment.</title>
        <authorList>
            <person name="Zhong Y.-L."/>
        </authorList>
    </citation>
    <scope>NUCLEOTIDE SEQUENCE</scope>
    <source>
        <strain evidence="3">C1</strain>
    </source>
</reference>
<dbReference type="SUPFAM" id="SSF64182">
    <property type="entry name" value="DHH phosphoesterases"/>
    <property type="match status" value="1"/>
</dbReference>